<evidence type="ECO:0000313" key="3">
    <source>
        <dbReference type="EMBL" id="CBY22421.1"/>
    </source>
</evidence>
<dbReference type="Proteomes" id="UP000001307">
    <property type="component" value="Unassembled WGS sequence"/>
</dbReference>
<name>E4WZ26_OIKDI</name>
<dbReference type="EMBL" id="FN653019">
    <property type="protein sequence ID" value="CBY22421.1"/>
    <property type="molecule type" value="Genomic_DNA"/>
</dbReference>
<dbReference type="AlphaFoldDB" id="E4WZ26"/>
<evidence type="ECO:0000313" key="5">
    <source>
        <dbReference type="Proteomes" id="UP000001307"/>
    </source>
</evidence>
<organism evidence="3">
    <name type="scientific">Oikopleura dioica</name>
    <name type="common">Tunicate</name>
    <dbReference type="NCBI Taxonomy" id="34765"/>
    <lineage>
        <taxon>Eukaryota</taxon>
        <taxon>Metazoa</taxon>
        <taxon>Chordata</taxon>
        <taxon>Tunicata</taxon>
        <taxon>Appendicularia</taxon>
        <taxon>Copelata</taxon>
        <taxon>Oikopleuridae</taxon>
        <taxon>Oikopleura</taxon>
    </lineage>
</organism>
<evidence type="ECO:0000256" key="1">
    <source>
        <dbReference type="SAM" id="MobiDB-lite"/>
    </source>
</evidence>
<keyword evidence="2" id="KW-0812">Transmembrane</keyword>
<dbReference type="Proteomes" id="UP000011014">
    <property type="component" value="Unassembled WGS sequence"/>
</dbReference>
<sequence length="67" mass="7584">MKVVESAVVIFEFFLLSIFARASFARLDDLRLIQGHVHLPLEESDEEEEAHLNAKSLATGSKKQRKS</sequence>
<keyword evidence="5" id="KW-1185">Reference proteome</keyword>
<dbReference type="EMBL" id="FN655478">
    <property type="protein sequence ID" value="CBY39253.1"/>
    <property type="molecule type" value="Genomic_DNA"/>
</dbReference>
<proteinExistence type="predicted"/>
<keyword evidence="2" id="KW-0472">Membrane</keyword>
<reference evidence="3" key="1">
    <citation type="journal article" date="2010" name="Science">
        <title>Plasticity of animal genome architecture unmasked by rapid evolution of a pelagic tunicate.</title>
        <authorList>
            <person name="Denoeud F."/>
            <person name="Henriet S."/>
            <person name="Mungpakdee S."/>
            <person name="Aury J.M."/>
            <person name="Da Silva C."/>
            <person name="Brinkmann H."/>
            <person name="Mikhaleva J."/>
            <person name="Olsen L.C."/>
            <person name="Jubin C."/>
            <person name="Canestro C."/>
            <person name="Bouquet J.M."/>
            <person name="Danks G."/>
            <person name="Poulain J."/>
            <person name="Campsteijn C."/>
            <person name="Adamski M."/>
            <person name="Cross I."/>
            <person name="Yadetie F."/>
            <person name="Muffato M."/>
            <person name="Louis A."/>
            <person name="Butcher S."/>
            <person name="Tsagkogeorga G."/>
            <person name="Konrad A."/>
            <person name="Singh S."/>
            <person name="Jensen M.F."/>
            <person name="Cong E.H."/>
            <person name="Eikeseth-Otteraa H."/>
            <person name="Noel B."/>
            <person name="Anthouard V."/>
            <person name="Porcel B.M."/>
            <person name="Kachouri-Lafond R."/>
            <person name="Nishino A."/>
            <person name="Ugolini M."/>
            <person name="Chourrout P."/>
            <person name="Nishida H."/>
            <person name="Aasland R."/>
            <person name="Huzurbazar S."/>
            <person name="Westhof E."/>
            <person name="Delsuc F."/>
            <person name="Lehrach H."/>
            <person name="Reinhardt R."/>
            <person name="Weissenbach J."/>
            <person name="Roy S.W."/>
            <person name="Artiguenave F."/>
            <person name="Postlethwait J.H."/>
            <person name="Manak J.R."/>
            <person name="Thompson E.M."/>
            <person name="Jaillon O."/>
            <person name="Du Pasquier L."/>
            <person name="Boudinot P."/>
            <person name="Liberles D.A."/>
            <person name="Volff J.N."/>
            <person name="Philippe H."/>
            <person name="Lenhard B."/>
            <person name="Roest Crollius H."/>
            <person name="Wincker P."/>
            <person name="Chourrout D."/>
        </authorList>
    </citation>
    <scope>NUCLEOTIDE SEQUENCE [LARGE SCALE GENOMIC DNA]</scope>
</reference>
<accession>E4WZ26</accession>
<keyword evidence="2" id="KW-1133">Transmembrane helix</keyword>
<feature type="transmembrane region" description="Helical" evidence="2">
    <location>
        <begin position="6"/>
        <end position="24"/>
    </location>
</feature>
<evidence type="ECO:0000256" key="2">
    <source>
        <dbReference type="SAM" id="Phobius"/>
    </source>
</evidence>
<evidence type="ECO:0000313" key="4">
    <source>
        <dbReference type="EMBL" id="CBY39253.1"/>
    </source>
</evidence>
<protein>
    <submittedName>
        <fullName evidence="3">Uncharacterized protein</fullName>
    </submittedName>
</protein>
<feature type="region of interest" description="Disordered" evidence="1">
    <location>
        <begin position="43"/>
        <end position="67"/>
    </location>
</feature>
<dbReference type="InParanoid" id="E4WZ26"/>
<gene>
    <name evidence="3" type="ORF">GSOID_T00013174001</name>
    <name evidence="4" type="ORF">GSOID_T00019807001</name>
</gene>